<gene>
    <name evidence="2" type="ORF">A3I41_03375</name>
</gene>
<proteinExistence type="predicted"/>
<reference evidence="2 3" key="1">
    <citation type="journal article" date="2016" name="Nat. Commun.">
        <title>Thousands of microbial genomes shed light on interconnected biogeochemical processes in an aquifer system.</title>
        <authorList>
            <person name="Anantharaman K."/>
            <person name="Brown C.T."/>
            <person name="Hug L.A."/>
            <person name="Sharon I."/>
            <person name="Castelle C.J."/>
            <person name="Probst A.J."/>
            <person name="Thomas B.C."/>
            <person name="Singh A."/>
            <person name="Wilkins M.J."/>
            <person name="Karaoz U."/>
            <person name="Brodie E.L."/>
            <person name="Williams K.H."/>
            <person name="Hubbard S.S."/>
            <person name="Banfield J.F."/>
        </authorList>
    </citation>
    <scope>NUCLEOTIDE SEQUENCE [LARGE SCALE GENOMIC DNA]</scope>
</reference>
<dbReference type="EMBL" id="MGEQ01000003">
    <property type="protein sequence ID" value="OGL86969.1"/>
    <property type="molecule type" value="Genomic_DNA"/>
</dbReference>
<name>A0A1F7V8Y0_9BACT</name>
<evidence type="ECO:0000313" key="2">
    <source>
        <dbReference type="EMBL" id="OGL86969.1"/>
    </source>
</evidence>
<evidence type="ECO:0000256" key="1">
    <source>
        <dbReference type="SAM" id="Phobius"/>
    </source>
</evidence>
<comment type="caution">
    <text evidence="2">The sequence shown here is derived from an EMBL/GenBank/DDBJ whole genome shotgun (WGS) entry which is preliminary data.</text>
</comment>
<keyword evidence="1" id="KW-0472">Membrane</keyword>
<feature type="transmembrane region" description="Helical" evidence="1">
    <location>
        <begin position="6"/>
        <end position="27"/>
    </location>
</feature>
<evidence type="ECO:0000313" key="3">
    <source>
        <dbReference type="Proteomes" id="UP000176593"/>
    </source>
</evidence>
<feature type="transmembrane region" description="Helical" evidence="1">
    <location>
        <begin position="54"/>
        <end position="77"/>
    </location>
</feature>
<feature type="transmembrane region" description="Helical" evidence="1">
    <location>
        <begin position="89"/>
        <end position="113"/>
    </location>
</feature>
<feature type="transmembrane region" description="Helical" evidence="1">
    <location>
        <begin position="125"/>
        <end position="148"/>
    </location>
</feature>
<evidence type="ECO:0008006" key="4">
    <source>
        <dbReference type="Google" id="ProtNLM"/>
    </source>
</evidence>
<keyword evidence="1" id="KW-0812">Transmembrane</keyword>
<organism evidence="2 3">
    <name type="scientific">Candidatus Uhrbacteria bacterium RIFCSPLOWO2_02_FULL_48_18</name>
    <dbReference type="NCBI Taxonomy" id="1802408"/>
    <lineage>
        <taxon>Bacteria</taxon>
        <taxon>Candidatus Uhriibacteriota</taxon>
    </lineage>
</organism>
<protein>
    <recommendedName>
        <fullName evidence="4">DUF2938 domain-containing protein</fullName>
    </recommendedName>
</protein>
<keyword evidence="1" id="KW-1133">Transmembrane helix</keyword>
<dbReference type="AlphaFoldDB" id="A0A1F7V8Y0"/>
<accession>A0A1F7V8Y0</accession>
<dbReference type="Proteomes" id="UP000176593">
    <property type="component" value="Unassembled WGS sequence"/>
</dbReference>
<sequence length="157" mass="17865">MDYLLGASLGGLIAFAYSIPAIMLELIERGKASVAPPVITVKTIFGYTIKKREAFWVGLLLHLCIGMLFGLIYILFVERGWLFVTHRPYTFLSFAVYGFLSWIFVGLVVYPLLQMGLFGRREGKGIWLETLVTHMLLGVTMAALVYWFQPYYFAVTF</sequence>